<protein>
    <submittedName>
        <fullName evidence="2">FmdB family transcriptional regulator</fullName>
    </submittedName>
</protein>
<reference evidence="3" key="1">
    <citation type="submission" date="2019-11" db="EMBL/GenBank/DDBJ databases">
        <title>Isolation and characterization of a novel species in the genus Sulfuriferula.</title>
        <authorList>
            <person name="Mochizuki J."/>
            <person name="Kojima H."/>
            <person name="Fukui M."/>
        </authorList>
    </citation>
    <scope>NUCLEOTIDE SEQUENCE [LARGE SCALE GENOMIC DNA]</scope>
    <source>
        <strain evidence="3">SGTM</strain>
    </source>
</reference>
<dbReference type="SMART" id="SM00834">
    <property type="entry name" value="CxxC_CXXC_SSSS"/>
    <property type="match status" value="1"/>
</dbReference>
<accession>A0A809RDM0</accession>
<feature type="domain" description="Putative regulatory protein FmdB zinc ribbon" evidence="1">
    <location>
        <begin position="1"/>
        <end position="40"/>
    </location>
</feature>
<evidence type="ECO:0000259" key="1">
    <source>
        <dbReference type="SMART" id="SM00834"/>
    </source>
</evidence>
<dbReference type="AlphaFoldDB" id="A0A809RDM0"/>
<evidence type="ECO:0000313" key="3">
    <source>
        <dbReference type="Proteomes" id="UP000463939"/>
    </source>
</evidence>
<dbReference type="InterPro" id="IPR029040">
    <property type="entry name" value="RPABC4/Spt4"/>
</dbReference>
<dbReference type="Proteomes" id="UP000463939">
    <property type="component" value="Chromosome"/>
</dbReference>
<dbReference type="InterPro" id="IPR013429">
    <property type="entry name" value="Regulatory_FmdB_Zinc_ribbon"/>
</dbReference>
<dbReference type="SUPFAM" id="SSF63393">
    <property type="entry name" value="RNA polymerase subunits"/>
    <property type="match status" value="1"/>
</dbReference>
<proteinExistence type="predicted"/>
<sequence length="75" mass="8524">MPIYDYHCSNCNNKFELLVRSTTVIACPECGSAQLEKLVSMPMPKSKIDVLRKRARSHAAREGHFSNYKPSEIPK</sequence>
<dbReference type="NCBIfam" id="TIGR02605">
    <property type="entry name" value="CxxC_CxxC_SSSS"/>
    <property type="match status" value="1"/>
</dbReference>
<organism evidence="2 3">
    <name type="scientific">Sulfuriferula nivalis</name>
    <dbReference type="NCBI Taxonomy" id="2675298"/>
    <lineage>
        <taxon>Bacteria</taxon>
        <taxon>Pseudomonadati</taxon>
        <taxon>Pseudomonadota</taxon>
        <taxon>Betaproteobacteria</taxon>
        <taxon>Nitrosomonadales</taxon>
        <taxon>Sulfuricellaceae</taxon>
        <taxon>Sulfuriferula</taxon>
    </lineage>
</organism>
<dbReference type="KEGG" id="sniv:SFSGTM_04540"/>
<gene>
    <name evidence="2" type="ORF">SFSGTM_04540</name>
</gene>
<keyword evidence="3" id="KW-1185">Reference proteome</keyword>
<name>A0A809RDM0_9PROT</name>
<dbReference type="Gene3D" id="2.20.28.30">
    <property type="entry name" value="RNA polymerase ii, chain L"/>
    <property type="match status" value="1"/>
</dbReference>
<dbReference type="EMBL" id="AP021881">
    <property type="protein sequence ID" value="BBO99745.1"/>
    <property type="molecule type" value="Genomic_DNA"/>
</dbReference>
<dbReference type="Pfam" id="PF09723">
    <property type="entry name" value="Zn_ribbon_8"/>
    <property type="match status" value="1"/>
</dbReference>
<evidence type="ECO:0000313" key="2">
    <source>
        <dbReference type="EMBL" id="BBO99745.1"/>
    </source>
</evidence>